<dbReference type="InterPro" id="IPR000172">
    <property type="entry name" value="GMC_OxRdtase_N"/>
</dbReference>
<dbReference type="Gene3D" id="3.50.50.60">
    <property type="entry name" value="FAD/NAD(P)-binding domain"/>
    <property type="match status" value="2"/>
</dbReference>
<dbReference type="KEGG" id="mes:Meso_2585"/>
<dbReference type="STRING" id="266779.Meso_2585"/>
<dbReference type="OrthoDB" id="9798604at2"/>
<dbReference type="AlphaFoldDB" id="Q11F56"/>
<dbReference type="Pfam" id="PF00732">
    <property type="entry name" value="GMC_oxred_N"/>
    <property type="match status" value="1"/>
</dbReference>
<dbReference type="PANTHER" id="PTHR42784:SF1">
    <property type="entry name" value="PYRANOSE 2-OXIDASE"/>
    <property type="match status" value="1"/>
</dbReference>
<feature type="domain" description="Glucose-methanol-choline oxidoreductase N-terminal" evidence="6">
    <location>
        <begin position="204"/>
        <end position="282"/>
    </location>
</feature>
<gene>
    <name evidence="8" type="ordered locus">Meso_2585</name>
</gene>
<keyword evidence="4" id="KW-0274">FAD</keyword>
<evidence type="ECO:0000256" key="4">
    <source>
        <dbReference type="ARBA" id="ARBA00022827"/>
    </source>
</evidence>
<dbReference type="Pfam" id="PF05199">
    <property type="entry name" value="GMC_oxred_C"/>
    <property type="match status" value="1"/>
</dbReference>
<feature type="domain" description="Glucose-methanol-choline oxidoreductase C-terminal" evidence="7">
    <location>
        <begin position="404"/>
        <end position="529"/>
    </location>
</feature>
<dbReference type="GO" id="GO:0016614">
    <property type="term" value="F:oxidoreductase activity, acting on CH-OH group of donors"/>
    <property type="evidence" value="ECO:0007669"/>
    <property type="project" value="InterPro"/>
</dbReference>
<dbReference type="SUPFAM" id="SSF51905">
    <property type="entry name" value="FAD/NAD(P)-binding domain"/>
    <property type="match status" value="1"/>
</dbReference>
<dbReference type="PANTHER" id="PTHR42784">
    <property type="entry name" value="PYRANOSE 2-OXIDASE"/>
    <property type="match status" value="1"/>
</dbReference>
<dbReference type="HOGENOM" id="CLU_008878_4_1_5"/>
<proteinExistence type="inferred from homology"/>
<keyword evidence="3" id="KW-0285">Flavoprotein</keyword>
<reference evidence="8" key="1">
    <citation type="submission" date="2006-06" db="EMBL/GenBank/DDBJ databases">
        <title>Complete sequence of chromosome of Chelativorans sp. BNC1.</title>
        <authorList>
            <consortium name="US DOE Joint Genome Institute"/>
            <person name="Copeland A."/>
            <person name="Lucas S."/>
            <person name="Lapidus A."/>
            <person name="Barry K."/>
            <person name="Detter J.C."/>
            <person name="Glavina del Rio T."/>
            <person name="Hammon N."/>
            <person name="Israni S."/>
            <person name="Dalin E."/>
            <person name="Tice H."/>
            <person name="Pitluck S."/>
            <person name="Chertkov O."/>
            <person name="Brettin T."/>
            <person name="Bruce D."/>
            <person name="Han C."/>
            <person name="Tapia R."/>
            <person name="Gilna P."/>
            <person name="Schmutz J."/>
            <person name="Larimer F."/>
            <person name="Land M."/>
            <person name="Hauser L."/>
            <person name="Kyrpides N."/>
            <person name="Mikhailova N."/>
            <person name="Richardson P."/>
        </authorList>
    </citation>
    <scope>NUCLEOTIDE SEQUENCE</scope>
    <source>
        <strain evidence="8">BNC1</strain>
    </source>
</reference>
<evidence type="ECO:0000256" key="3">
    <source>
        <dbReference type="ARBA" id="ARBA00022630"/>
    </source>
</evidence>
<evidence type="ECO:0000313" key="8">
    <source>
        <dbReference type="EMBL" id="ABG63969.1"/>
    </source>
</evidence>
<keyword evidence="5" id="KW-0560">Oxidoreductase</keyword>
<comment type="similarity">
    <text evidence="2">Belongs to the GMC oxidoreductase family.</text>
</comment>
<evidence type="ECO:0000259" key="6">
    <source>
        <dbReference type="Pfam" id="PF00732"/>
    </source>
</evidence>
<dbReference type="InterPro" id="IPR036188">
    <property type="entry name" value="FAD/NAD-bd_sf"/>
</dbReference>
<dbReference type="EMBL" id="CP000390">
    <property type="protein sequence ID" value="ABG63969.1"/>
    <property type="molecule type" value="Genomic_DNA"/>
</dbReference>
<dbReference type="InterPro" id="IPR007867">
    <property type="entry name" value="GMC_OxRtase_C"/>
</dbReference>
<name>Q11F56_CHESB</name>
<evidence type="ECO:0000256" key="5">
    <source>
        <dbReference type="ARBA" id="ARBA00023002"/>
    </source>
</evidence>
<comment type="cofactor">
    <cofactor evidence="1">
        <name>FAD</name>
        <dbReference type="ChEBI" id="CHEBI:57692"/>
    </cofactor>
</comment>
<sequence>MKILDLRSMPAGQLLQADLAIIGAGPAGLTIARELAGTRIRVLVLESGGRDFEPDIQALNEVENIGEPVDRGAAALGRGYSDELSWLNEIPAFELRNRLIGGSTHTWIGKCAAFDEIDFAERPWVPNSGWPIDRRSLSDALDRAAALLNLGPNIYDEGLDRLLRSPPVKLGLDRNLLRPFFWQFSHSRERRGEPLRFREEFKRLEAVNVDTVTNATVTRVKVDKRGHAPFSLEMRTLHGNHAVVQAQVVVLCAGGIENARLLLASGIGNERDVVGRYLADHPRTVIARFDKRGAAAVARHFGFFGLAEGRPARFYLRGLALSPRLQEREGLLNCAAYPVQELAEDDPWIALKRFRRSGRFRHALNVLSSPDLLATGLYRRLIQKRALPRKLDGLRFDVMVEQQPDPESRVTLSARRDVLGVPLPRVDWKISGREGTSIMRLAQLMSEEFNRVGLPQPQLAGWIARNDPTAASFSDMAHPAGTTRMGTDPATSVVDENACVHGIEGLYVAGSSVFPTPGHANPTLMIVALSIRLADHLKGRFTRSPRTPARMETV</sequence>
<accession>Q11F56</accession>
<evidence type="ECO:0000259" key="7">
    <source>
        <dbReference type="Pfam" id="PF05199"/>
    </source>
</evidence>
<evidence type="ECO:0000256" key="1">
    <source>
        <dbReference type="ARBA" id="ARBA00001974"/>
    </source>
</evidence>
<dbReference type="eggNOG" id="COG2303">
    <property type="taxonomic scope" value="Bacteria"/>
</dbReference>
<evidence type="ECO:0000256" key="2">
    <source>
        <dbReference type="ARBA" id="ARBA00010790"/>
    </source>
</evidence>
<dbReference type="InterPro" id="IPR051473">
    <property type="entry name" value="P2Ox-like"/>
</dbReference>
<dbReference type="Pfam" id="PF13450">
    <property type="entry name" value="NAD_binding_8"/>
    <property type="match status" value="1"/>
</dbReference>
<organism evidence="8">
    <name type="scientific">Chelativorans sp. (strain BNC1)</name>
    <dbReference type="NCBI Taxonomy" id="266779"/>
    <lineage>
        <taxon>Bacteria</taxon>
        <taxon>Pseudomonadati</taxon>
        <taxon>Pseudomonadota</taxon>
        <taxon>Alphaproteobacteria</taxon>
        <taxon>Hyphomicrobiales</taxon>
        <taxon>Phyllobacteriaceae</taxon>
        <taxon>Chelativorans</taxon>
    </lineage>
</organism>
<dbReference type="GO" id="GO:0050660">
    <property type="term" value="F:flavin adenine dinucleotide binding"/>
    <property type="evidence" value="ECO:0007669"/>
    <property type="project" value="InterPro"/>
</dbReference>
<protein>
    <submittedName>
        <fullName evidence="8">Glucose-methanol-choline oxidoreductase</fullName>
    </submittedName>
</protein>